<dbReference type="SMART" id="SM00044">
    <property type="entry name" value="CYCc"/>
    <property type="match status" value="1"/>
</dbReference>
<evidence type="ECO:0000256" key="7">
    <source>
        <dbReference type="SAM" id="Phobius"/>
    </source>
</evidence>
<keyword evidence="4 7" id="KW-1133">Transmembrane helix</keyword>
<dbReference type="InterPro" id="IPR001054">
    <property type="entry name" value="A/G_cyclase"/>
</dbReference>
<keyword evidence="6" id="KW-0456">Lyase</keyword>
<keyword evidence="5 7" id="KW-0472">Membrane</keyword>
<dbReference type="CDD" id="cd07302">
    <property type="entry name" value="CHD"/>
    <property type="match status" value="1"/>
</dbReference>
<dbReference type="Pfam" id="PF00211">
    <property type="entry name" value="Guanylate_cyc"/>
    <property type="match status" value="1"/>
</dbReference>
<dbReference type="PANTHER" id="PTHR11920">
    <property type="entry name" value="GUANYLYL CYCLASE"/>
    <property type="match status" value="1"/>
</dbReference>
<dbReference type="GO" id="GO:0001653">
    <property type="term" value="F:peptide receptor activity"/>
    <property type="evidence" value="ECO:0007669"/>
    <property type="project" value="TreeGrafter"/>
</dbReference>
<organism evidence="9 10">
    <name type="scientific">Tritrichomonas foetus</name>
    <dbReference type="NCBI Taxonomy" id="1144522"/>
    <lineage>
        <taxon>Eukaryota</taxon>
        <taxon>Metamonada</taxon>
        <taxon>Parabasalia</taxon>
        <taxon>Tritrichomonadida</taxon>
        <taxon>Tritrichomonadidae</taxon>
        <taxon>Tritrichomonas</taxon>
    </lineage>
</organism>
<comment type="caution">
    <text evidence="9">The sequence shown here is derived from an EMBL/GenBank/DDBJ whole genome shotgun (WGS) entry which is preliminary data.</text>
</comment>
<dbReference type="PROSITE" id="PS50125">
    <property type="entry name" value="GUANYLATE_CYCLASE_2"/>
    <property type="match status" value="1"/>
</dbReference>
<dbReference type="Proteomes" id="UP000179807">
    <property type="component" value="Unassembled WGS sequence"/>
</dbReference>
<dbReference type="GO" id="GO:0007168">
    <property type="term" value="P:receptor guanylyl cyclase signaling pathway"/>
    <property type="evidence" value="ECO:0007669"/>
    <property type="project" value="TreeGrafter"/>
</dbReference>
<accession>A0A1J4KMG3</accession>
<dbReference type="GO" id="GO:0004383">
    <property type="term" value="F:guanylate cyclase activity"/>
    <property type="evidence" value="ECO:0007669"/>
    <property type="project" value="TreeGrafter"/>
</dbReference>
<dbReference type="GO" id="GO:0005886">
    <property type="term" value="C:plasma membrane"/>
    <property type="evidence" value="ECO:0007669"/>
    <property type="project" value="TreeGrafter"/>
</dbReference>
<dbReference type="RefSeq" id="XP_068364124.1">
    <property type="nucleotide sequence ID" value="XM_068500876.1"/>
</dbReference>
<sequence>MLWMHDRTTFIVKIVFYGMMILSPLALLIMNFVLLFKMNYNKLEIYRCLASLPKNVVSNIAEKLKVLKAENTSDQSASFEGETNKQEENIMKIIATSDSSWQGHISNYIVNTIGTVLISAFTVLALYFLSDLFITQSKLLYEAAPHIDYLMGAFGYQTGSMITLMMMAAEGSGTPIPSIRIQRLIESFETWRNTSNYLMNELRYGDLNENISPFKEFANSITNSVETANCSDPVSISSMHDIYQCFQPEVSYLIFDSFADALSTPYIQTNGSNSFSFANEIYSQLWHIENVHLYNNFFSPLLENIVSTVTDGIKSDLPPVFAVAACCTIASIGIELIIFRFNLEEEKRVKYAIRLLIHCPLQVLTQSQKIMNLLDGNFNEKLNDFVGKNNSYYDEIANNLPDSIICESSDHIVTYLNISACRLFNKDSKIGIPTSDFLNMKGDDIFIQSVKNYDINGVNSIEYVSEDNTNYHIELTISGFKNERILSFKDQTAMMRYNKLIEEERAKTDALLASIIPKNLVQRVQSGETNISFSVQSVSIVFIDIVEFTPWCGSNPASDVMNTLNNLFSRFDRIVNTKDTMTRIKCIGDCYMGAGGIFSEVNQPSVHAKEIVEFGLAAIDALHQLNKEINQNLRIRVGVNTGGPIVAGVLGVSKPTFEILGPAINMAQQMEHFGVPMNVHISRSVYELIYGDTFHIKERGEIELKKGKAVTYLVTGYK</sequence>
<keyword evidence="3" id="KW-0547">Nucleotide-binding</keyword>
<dbReference type="Gene3D" id="3.30.70.1230">
    <property type="entry name" value="Nucleotide cyclase"/>
    <property type="match status" value="1"/>
</dbReference>
<evidence type="ECO:0000256" key="2">
    <source>
        <dbReference type="ARBA" id="ARBA00022692"/>
    </source>
</evidence>
<evidence type="ECO:0000313" key="10">
    <source>
        <dbReference type="Proteomes" id="UP000179807"/>
    </source>
</evidence>
<reference evidence="9" key="1">
    <citation type="submission" date="2016-10" db="EMBL/GenBank/DDBJ databases">
        <authorList>
            <person name="Benchimol M."/>
            <person name="Almeida L.G."/>
            <person name="Vasconcelos A.T."/>
            <person name="Perreira-Neves A."/>
            <person name="Rosa I.A."/>
            <person name="Tasca T."/>
            <person name="Bogo M.R."/>
            <person name="de Souza W."/>
        </authorList>
    </citation>
    <scope>NUCLEOTIDE SEQUENCE [LARGE SCALE GENOMIC DNA]</scope>
    <source>
        <strain evidence="9">K</strain>
    </source>
</reference>
<dbReference type="GO" id="GO:0035556">
    <property type="term" value="P:intracellular signal transduction"/>
    <property type="evidence" value="ECO:0007669"/>
    <property type="project" value="InterPro"/>
</dbReference>
<keyword evidence="2 7" id="KW-0812">Transmembrane</keyword>
<feature type="transmembrane region" description="Helical" evidence="7">
    <location>
        <begin position="14"/>
        <end position="36"/>
    </location>
</feature>
<dbReference type="GeneID" id="94835580"/>
<evidence type="ECO:0000256" key="5">
    <source>
        <dbReference type="ARBA" id="ARBA00023136"/>
    </source>
</evidence>
<evidence type="ECO:0000256" key="1">
    <source>
        <dbReference type="ARBA" id="ARBA00004370"/>
    </source>
</evidence>
<dbReference type="EMBL" id="MLAK01000597">
    <property type="protein sequence ID" value="OHT10988.1"/>
    <property type="molecule type" value="Genomic_DNA"/>
</dbReference>
<dbReference type="GO" id="GO:0004016">
    <property type="term" value="F:adenylate cyclase activity"/>
    <property type="evidence" value="ECO:0007669"/>
    <property type="project" value="TreeGrafter"/>
</dbReference>
<evidence type="ECO:0000256" key="3">
    <source>
        <dbReference type="ARBA" id="ARBA00022741"/>
    </source>
</evidence>
<dbReference type="GO" id="GO:0000166">
    <property type="term" value="F:nucleotide binding"/>
    <property type="evidence" value="ECO:0007669"/>
    <property type="project" value="UniProtKB-KW"/>
</dbReference>
<protein>
    <submittedName>
        <fullName evidence="9">Adenylate and Guanylate cyclase catalytic domain containing protein</fullName>
    </submittedName>
</protein>
<dbReference type="InterPro" id="IPR029787">
    <property type="entry name" value="Nucleotide_cyclase"/>
</dbReference>
<comment type="subcellular location">
    <subcellularLocation>
        <location evidence="1">Membrane</location>
    </subcellularLocation>
</comment>
<feature type="transmembrane region" description="Helical" evidence="7">
    <location>
        <begin position="108"/>
        <end position="129"/>
    </location>
</feature>
<dbReference type="SUPFAM" id="SSF55073">
    <property type="entry name" value="Nucleotide cyclase"/>
    <property type="match status" value="1"/>
</dbReference>
<gene>
    <name evidence="9" type="ORF">TRFO_19579</name>
</gene>
<dbReference type="InterPro" id="IPR050401">
    <property type="entry name" value="Cyclic_nucleotide_synthase"/>
</dbReference>
<proteinExistence type="predicted"/>
<evidence type="ECO:0000256" key="4">
    <source>
        <dbReference type="ARBA" id="ARBA00022989"/>
    </source>
</evidence>
<dbReference type="VEuPathDB" id="TrichDB:TRFO_19579"/>
<dbReference type="OrthoDB" id="6127067at2759"/>
<keyword evidence="10" id="KW-1185">Reference proteome</keyword>
<evidence type="ECO:0000313" key="9">
    <source>
        <dbReference type="EMBL" id="OHT10988.1"/>
    </source>
</evidence>
<evidence type="ECO:0000256" key="6">
    <source>
        <dbReference type="ARBA" id="ARBA00023239"/>
    </source>
</evidence>
<evidence type="ECO:0000259" key="8">
    <source>
        <dbReference type="PROSITE" id="PS50125"/>
    </source>
</evidence>
<name>A0A1J4KMG3_9EUKA</name>
<dbReference type="AlphaFoldDB" id="A0A1J4KMG3"/>
<dbReference type="PANTHER" id="PTHR11920:SF335">
    <property type="entry name" value="GUANYLATE CYCLASE"/>
    <property type="match status" value="1"/>
</dbReference>
<feature type="domain" description="Guanylate cyclase" evidence="8">
    <location>
        <begin position="539"/>
        <end position="671"/>
    </location>
</feature>